<feature type="non-terminal residue" evidence="1">
    <location>
        <position position="86"/>
    </location>
</feature>
<organism evidence="1 2">
    <name type="scientific">Mycena maculata</name>
    <dbReference type="NCBI Taxonomy" id="230809"/>
    <lineage>
        <taxon>Eukaryota</taxon>
        <taxon>Fungi</taxon>
        <taxon>Dikarya</taxon>
        <taxon>Basidiomycota</taxon>
        <taxon>Agaricomycotina</taxon>
        <taxon>Agaricomycetes</taxon>
        <taxon>Agaricomycetidae</taxon>
        <taxon>Agaricales</taxon>
        <taxon>Marasmiineae</taxon>
        <taxon>Mycenaceae</taxon>
        <taxon>Mycena</taxon>
    </lineage>
</organism>
<evidence type="ECO:0000313" key="1">
    <source>
        <dbReference type="EMBL" id="KAJ7726018.1"/>
    </source>
</evidence>
<dbReference type="EMBL" id="JARJLG010000224">
    <property type="protein sequence ID" value="KAJ7726018.1"/>
    <property type="molecule type" value="Genomic_DNA"/>
</dbReference>
<feature type="non-terminal residue" evidence="1">
    <location>
        <position position="1"/>
    </location>
</feature>
<protein>
    <submittedName>
        <fullName evidence="1">Uncharacterized protein</fullName>
    </submittedName>
</protein>
<dbReference type="AlphaFoldDB" id="A0AAD7HRW8"/>
<comment type="caution">
    <text evidence="1">The sequence shown here is derived from an EMBL/GenBank/DDBJ whole genome shotgun (WGS) entry which is preliminary data.</text>
</comment>
<reference evidence="1" key="1">
    <citation type="submission" date="2023-03" db="EMBL/GenBank/DDBJ databases">
        <title>Massive genome expansion in bonnet fungi (Mycena s.s.) driven by repeated elements and novel gene families across ecological guilds.</title>
        <authorList>
            <consortium name="Lawrence Berkeley National Laboratory"/>
            <person name="Harder C.B."/>
            <person name="Miyauchi S."/>
            <person name="Viragh M."/>
            <person name="Kuo A."/>
            <person name="Thoen E."/>
            <person name="Andreopoulos B."/>
            <person name="Lu D."/>
            <person name="Skrede I."/>
            <person name="Drula E."/>
            <person name="Henrissat B."/>
            <person name="Morin E."/>
            <person name="Kohler A."/>
            <person name="Barry K."/>
            <person name="LaButti K."/>
            <person name="Morin E."/>
            <person name="Salamov A."/>
            <person name="Lipzen A."/>
            <person name="Mereny Z."/>
            <person name="Hegedus B."/>
            <person name="Baldrian P."/>
            <person name="Stursova M."/>
            <person name="Weitz H."/>
            <person name="Taylor A."/>
            <person name="Grigoriev I.V."/>
            <person name="Nagy L.G."/>
            <person name="Martin F."/>
            <person name="Kauserud H."/>
        </authorList>
    </citation>
    <scope>NUCLEOTIDE SEQUENCE</scope>
    <source>
        <strain evidence="1">CBHHK188m</strain>
    </source>
</reference>
<evidence type="ECO:0000313" key="2">
    <source>
        <dbReference type="Proteomes" id="UP001215280"/>
    </source>
</evidence>
<sequence>PYPETRKKINDHLTSLRTAGVALTLLSIRGIMVGHIQNDAPELFHHARGDGSIFRCSESFTRRYLRNTLGWSERRATKAAQKLPAN</sequence>
<accession>A0AAD7HRW8</accession>
<dbReference type="Proteomes" id="UP001215280">
    <property type="component" value="Unassembled WGS sequence"/>
</dbReference>
<gene>
    <name evidence="1" type="ORF">DFH07DRAFT_719725</name>
</gene>
<keyword evidence="2" id="KW-1185">Reference proteome</keyword>
<proteinExistence type="predicted"/>
<name>A0AAD7HRW8_9AGAR</name>